<comment type="caution">
    <text evidence="2">The sequence shown here is derived from an EMBL/GenBank/DDBJ whole genome shotgun (WGS) entry which is preliminary data.</text>
</comment>
<name>A0A9Q3FE97_9BASI</name>
<evidence type="ECO:0008006" key="4">
    <source>
        <dbReference type="Google" id="ProtNLM"/>
    </source>
</evidence>
<evidence type="ECO:0000313" key="2">
    <source>
        <dbReference type="EMBL" id="MBW0535655.1"/>
    </source>
</evidence>
<keyword evidence="3" id="KW-1185">Reference proteome</keyword>
<dbReference type="AlphaFoldDB" id="A0A9Q3FE97"/>
<feature type="compositionally biased region" description="Basic and acidic residues" evidence="1">
    <location>
        <begin position="110"/>
        <end position="127"/>
    </location>
</feature>
<protein>
    <recommendedName>
        <fullName evidence="4">Retrotransposon gag domain-containing protein</fullName>
    </recommendedName>
</protein>
<dbReference type="Proteomes" id="UP000765509">
    <property type="component" value="Unassembled WGS sequence"/>
</dbReference>
<feature type="region of interest" description="Disordered" evidence="1">
    <location>
        <begin position="78"/>
        <end position="214"/>
    </location>
</feature>
<feature type="compositionally biased region" description="Polar residues" evidence="1">
    <location>
        <begin position="176"/>
        <end position="185"/>
    </location>
</feature>
<evidence type="ECO:0000313" key="3">
    <source>
        <dbReference type="Proteomes" id="UP000765509"/>
    </source>
</evidence>
<feature type="compositionally biased region" description="Basic and acidic residues" evidence="1">
    <location>
        <begin position="81"/>
        <end position="97"/>
    </location>
</feature>
<proteinExistence type="predicted"/>
<gene>
    <name evidence="2" type="ORF">O181_075370</name>
</gene>
<accession>A0A9Q3FE97</accession>
<dbReference type="EMBL" id="AVOT02040432">
    <property type="protein sequence ID" value="MBW0535655.1"/>
    <property type="molecule type" value="Genomic_DNA"/>
</dbReference>
<reference evidence="2" key="1">
    <citation type="submission" date="2021-03" db="EMBL/GenBank/DDBJ databases">
        <title>Draft genome sequence of rust myrtle Austropuccinia psidii MF-1, a brazilian biotype.</title>
        <authorList>
            <person name="Quecine M.C."/>
            <person name="Pachon D.M.R."/>
            <person name="Bonatelli M.L."/>
            <person name="Correr F.H."/>
            <person name="Franceschini L.M."/>
            <person name="Leite T.F."/>
            <person name="Margarido G.R.A."/>
            <person name="Almeida C.A."/>
            <person name="Ferrarezi J.A."/>
            <person name="Labate C.A."/>
        </authorList>
    </citation>
    <scope>NUCLEOTIDE SEQUENCE</scope>
    <source>
        <strain evidence="2">MF-1</strain>
    </source>
</reference>
<sequence length="466" mass="53842">MEDARTSTSSQRLYSTFDTLIESPEADITANPIFRPEPFPTGKNRDILVSVQELVYGSKAAGVGASSKSFDGYNELISSSKEVHGPRKDREPSEGLKNHVLQRTSPTDKSLVEKPKNFIRVPEEKVGPKKGQQPCGSSPSLHKQEYTSKSAKQGQESPKEQSEGQEKVKGKGKIQVEQTLSTELQNSKERKDSHGQYFQHGKESDGIQKQGGGKNEPILPKEIDLVKLLTHFETCIKEILANFNNFEYIQKKLGREILQVKESQNTIIGLENVNKDNILSLTHICERIEFKVTFLNQPNDNSTSCITKQLKDLRIQSAKLEVEATCNFKDIPRLEEWQTLSGEGEYNHMELMKTIDMSKEDFKIPDEYISARLNSLFTKSAKKWYHKMRQDHGKCSWNWWREQIIYKWENDSWRFRIEEYFEEAIFNIERDRTISWFLKQKDRLTSLHPDMSETMVHKRILRKFGG</sequence>
<feature type="compositionally biased region" description="Polar residues" evidence="1">
    <location>
        <begin position="134"/>
        <end position="156"/>
    </location>
</feature>
<evidence type="ECO:0000256" key="1">
    <source>
        <dbReference type="SAM" id="MobiDB-lite"/>
    </source>
</evidence>
<organism evidence="2 3">
    <name type="scientific">Austropuccinia psidii MF-1</name>
    <dbReference type="NCBI Taxonomy" id="1389203"/>
    <lineage>
        <taxon>Eukaryota</taxon>
        <taxon>Fungi</taxon>
        <taxon>Dikarya</taxon>
        <taxon>Basidiomycota</taxon>
        <taxon>Pucciniomycotina</taxon>
        <taxon>Pucciniomycetes</taxon>
        <taxon>Pucciniales</taxon>
        <taxon>Sphaerophragmiaceae</taxon>
        <taxon>Austropuccinia</taxon>
    </lineage>
</organism>
<feature type="compositionally biased region" description="Basic and acidic residues" evidence="1">
    <location>
        <begin position="157"/>
        <end position="169"/>
    </location>
</feature>
<dbReference type="OrthoDB" id="515971at2759"/>
<feature type="compositionally biased region" description="Basic and acidic residues" evidence="1">
    <location>
        <begin position="186"/>
        <end position="206"/>
    </location>
</feature>